<accession>A0A401XKH8</accession>
<dbReference type="PROSITE" id="PS51257">
    <property type="entry name" value="PROKAR_LIPOPROTEIN"/>
    <property type="match status" value="1"/>
</dbReference>
<comment type="caution">
    <text evidence="1">The sequence shown here is derived from an EMBL/GenBank/DDBJ whole genome shotgun (WGS) entry which is preliminary data.</text>
</comment>
<proteinExistence type="predicted"/>
<protein>
    <submittedName>
        <fullName evidence="1">Uncharacterized protein</fullName>
    </submittedName>
</protein>
<dbReference type="EMBL" id="BHZE01000008">
    <property type="protein sequence ID" value="GCD77547.1"/>
    <property type="molecule type" value="Genomic_DNA"/>
</dbReference>
<evidence type="ECO:0000313" key="2">
    <source>
        <dbReference type="Proteomes" id="UP000286715"/>
    </source>
</evidence>
<dbReference type="Proteomes" id="UP000286715">
    <property type="component" value="Unassembled WGS sequence"/>
</dbReference>
<name>A0A401XKH8_9FLAO</name>
<evidence type="ECO:0000313" key="1">
    <source>
        <dbReference type="EMBL" id="GCD77547.1"/>
    </source>
</evidence>
<reference evidence="1 2" key="1">
    <citation type="submission" date="2018-11" db="EMBL/GenBank/DDBJ databases">
        <title>Schleiferia aggregans sp. nov., a moderately thermophilic heterotrophic bacterium isolated from microbial mats at a terrestrial hot spring.</title>
        <authorList>
            <person name="Iino T."/>
            <person name="Ohkuma M."/>
            <person name="Haruta S."/>
        </authorList>
    </citation>
    <scope>NUCLEOTIDE SEQUENCE [LARGE SCALE GENOMIC DNA]</scope>
    <source>
        <strain evidence="1 2">LA</strain>
    </source>
</reference>
<organism evidence="1 2">
    <name type="scientific">Thermaurantimonas aggregans</name>
    <dbReference type="NCBI Taxonomy" id="2173829"/>
    <lineage>
        <taxon>Bacteria</taxon>
        <taxon>Pseudomonadati</taxon>
        <taxon>Bacteroidota</taxon>
        <taxon>Flavobacteriia</taxon>
        <taxon>Flavobacteriales</taxon>
        <taxon>Schleiferiaceae</taxon>
        <taxon>Thermaurantimonas</taxon>
    </lineage>
</organism>
<gene>
    <name evidence="1" type="ORF">JCM31826_10290</name>
</gene>
<dbReference type="RefSeq" id="WP_124397612.1">
    <property type="nucleotide sequence ID" value="NZ_BHZE01000008.1"/>
</dbReference>
<sequence length="199" mass="23428">MKKLSLIIATIWLTTSCNKYRESQYQCGILQLTLPEGWSFDFVNNDFTTLSMVDSSWSFSPKSWSGNRATGQDAGAELFVLIGDLNTNSALKNLTQTSETFERDLLELFFDEYSNQYDENLLEHLSEPKEVKYSSGTWYVFSKKQQNTFEEKPNDYLLQLYIKTFDEKVYMIFIKDFEKNFEINREKYFDKILNAIKFV</sequence>
<keyword evidence="2" id="KW-1185">Reference proteome</keyword>
<dbReference type="AlphaFoldDB" id="A0A401XKH8"/>